<dbReference type="PROSITE" id="PS51257">
    <property type="entry name" value="PROKAR_LIPOPROTEIN"/>
    <property type="match status" value="1"/>
</dbReference>
<reference evidence="4" key="1">
    <citation type="journal article" date="2019" name="Int. J. Syst. Evol. Microbiol.">
        <title>The Global Catalogue of Microorganisms (GCM) 10K type strain sequencing project: providing services to taxonomists for standard genome sequencing and annotation.</title>
        <authorList>
            <consortium name="The Broad Institute Genomics Platform"/>
            <consortium name="The Broad Institute Genome Sequencing Center for Infectious Disease"/>
            <person name="Wu L."/>
            <person name="Ma J."/>
        </authorList>
    </citation>
    <scope>NUCLEOTIDE SEQUENCE [LARGE SCALE GENOMIC DNA]</scope>
    <source>
        <strain evidence="4">CGMCC 4.1469</strain>
    </source>
</reference>
<dbReference type="EMBL" id="JBHSOD010000027">
    <property type="protein sequence ID" value="MFC5887466.1"/>
    <property type="molecule type" value="Genomic_DNA"/>
</dbReference>
<evidence type="ECO:0008006" key="5">
    <source>
        <dbReference type="Google" id="ProtNLM"/>
    </source>
</evidence>
<gene>
    <name evidence="3" type="ORF">ACFP0N_21070</name>
</gene>
<evidence type="ECO:0000313" key="4">
    <source>
        <dbReference type="Proteomes" id="UP001596067"/>
    </source>
</evidence>
<dbReference type="RefSeq" id="WP_313765176.1">
    <property type="nucleotide sequence ID" value="NZ_BAAAVH010000018.1"/>
</dbReference>
<feature type="compositionally biased region" description="Low complexity" evidence="1">
    <location>
        <begin position="33"/>
        <end position="89"/>
    </location>
</feature>
<keyword evidence="4" id="KW-1185">Reference proteome</keyword>
<keyword evidence="2" id="KW-0732">Signal</keyword>
<feature type="region of interest" description="Disordered" evidence="1">
    <location>
        <begin position="29"/>
        <end position="103"/>
    </location>
</feature>
<organism evidence="3 4">
    <name type="scientific">Kitasatospora aburaviensis</name>
    <dbReference type="NCBI Taxonomy" id="67265"/>
    <lineage>
        <taxon>Bacteria</taxon>
        <taxon>Bacillati</taxon>
        <taxon>Actinomycetota</taxon>
        <taxon>Actinomycetes</taxon>
        <taxon>Kitasatosporales</taxon>
        <taxon>Streptomycetaceae</taxon>
        <taxon>Kitasatospora</taxon>
    </lineage>
</organism>
<evidence type="ECO:0000256" key="2">
    <source>
        <dbReference type="SAM" id="SignalP"/>
    </source>
</evidence>
<dbReference type="Proteomes" id="UP001596067">
    <property type="component" value="Unassembled WGS sequence"/>
</dbReference>
<protein>
    <recommendedName>
        <fullName evidence="5">Lipoprotein</fullName>
    </recommendedName>
</protein>
<comment type="caution">
    <text evidence="3">The sequence shown here is derived from an EMBL/GenBank/DDBJ whole genome shotgun (WGS) entry which is preliminary data.</text>
</comment>
<evidence type="ECO:0000313" key="3">
    <source>
        <dbReference type="EMBL" id="MFC5887466.1"/>
    </source>
</evidence>
<feature type="signal peptide" evidence="2">
    <location>
        <begin position="1"/>
        <end position="23"/>
    </location>
</feature>
<evidence type="ECO:0000256" key="1">
    <source>
        <dbReference type="SAM" id="MobiDB-lite"/>
    </source>
</evidence>
<proteinExistence type="predicted"/>
<sequence length="244" mass="23943">MTTIRTGRTAPAFIALAAVGALALTACNDDSSADSTQTAPPTAAAAAAPASSPATAPTTPAGSAAPSTPAGSAAASTPAAPAPTGSAPAAGGGGPFATPGQTFKIGQPAQIQFTSGSTKGTVALTVTSIDAGDPADLEPLKLGDKVKGLVPYYIHYSITNTGTTDLSHTSVDHMKGLLPDGTEAQEVMVIGNFAKCPSPSLPKGFTNGQTAQSCSLAVAPAATKVTGAEYWGSPYTLGKGVNWK</sequence>
<feature type="chain" id="PRO_5045732033" description="Lipoprotein" evidence="2">
    <location>
        <begin position="24"/>
        <end position="244"/>
    </location>
</feature>
<accession>A0ABW1F2E0</accession>
<name>A0ABW1F2E0_9ACTN</name>